<evidence type="ECO:0000313" key="2">
    <source>
        <dbReference type="Proteomes" id="UP000214646"/>
    </source>
</evidence>
<reference evidence="2" key="1">
    <citation type="submission" date="2017-06" db="EMBL/GenBank/DDBJ databases">
        <title>Genome analysis of Fimbriiglobus ruber SP5, the first member of the order Planctomycetales with confirmed chitinolytic capability.</title>
        <authorList>
            <person name="Ravin N.V."/>
            <person name="Rakitin A.L."/>
            <person name="Ivanova A.A."/>
            <person name="Beletsky A.V."/>
            <person name="Kulichevskaya I.S."/>
            <person name="Mardanov A.V."/>
            <person name="Dedysh S.N."/>
        </authorList>
    </citation>
    <scope>NUCLEOTIDE SEQUENCE [LARGE SCALE GENOMIC DNA]</scope>
    <source>
        <strain evidence="2">SP5</strain>
    </source>
</reference>
<accession>A0A225DKQ2</accession>
<organism evidence="1 2">
    <name type="scientific">Fimbriiglobus ruber</name>
    <dbReference type="NCBI Taxonomy" id="1908690"/>
    <lineage>
        <taxon>Bacteria</taxon>
        <taxon>Pseudomonadati</taxon>
        <taxon>Planctomycetota</taxon>
        <taxon>Planctomycetia</taxon>
        <taxon>Gemmatales</taxon>
        <taxon>Gemmataceae</taxon>
        <taxon>Fimbriiglobus</taxon>
    </lineage>
</organism>
<gene>
    <name evidence="1" type="ORF">FRUB_04099</name>
</gene>
<dbReference type="AlphaFoldDB" id="A0A225DKQ2"/>
<name>A0A225DKQ2_9BACT</name>
<comment type="caution">
    <text evidence="1">The sequence shown here is derived from an EMBL/GenBank/DDBJ whole genome shotgun (WGS) entry which is preliminary data.</text>
</comment>
<dbReference type="EMBL" id="NIDE01000005">
    <property type="protein sequence ID" value="OWK42021.1"/>
    <property type="molecule type" value="Genomic_DNA"/>
</dbReference>
<dbReference type="Proteomes" id="UP000214646">
    <property type="component" value="Unassembled WGS sequence"/>
</dbReference>
<evidence type="ECO:0000313" key="1">
    <source>
        <dbReference type="EMBL" id="OWK42021.1"/>
    </source>
</evidence>
<sequence length="68" mass="7528">MLEPQDGDFVIGLVTYPGKGSDSICGIVSVSQGCKPHVRWVDSDYSHEYRGEPIIQRGGIAFMWPESE</sequence>
<keyword evidence="2" id="KW-1185">Reference proteome</keyword>
<proteinExistence type="predicted"/>
<protein>
    <submittedName>
        <fullName evidence="1">Uncharacterized protein</fullName>
    </submittedName>
</protein>